<protein>
    <recommendedName>
        <fullName evidence="1">Heterokaryon incompatibility domain-containing protein</fullName>
    </recommendedName>
</protein>
<evidence type="ECO:0000313" key="2">
    <source>
        <dbReference type="EMBL" id="CCT61096.1"/>
    </source>
</evidence>
<gene>
    <name evidence="2" type="ORF">Lema_P125000.1</name>
</gene>
<feature type="domain" description="Heterokaryon incompatibility" evidence="1">
    <location>
        <begin position="209"/>
        <end position="354"/>
    </location>
</feature>
<dbReference type="EMBL" id="FP929064">
    <property type="protein sequence ID" value="CCT61096.1"/>
    <property type="molecule type" value="Genomic_DNA"/>
</dbReference>
<dbReference type="InParanoid" id="M1Z7N4"/>
<sequence>MHDHLCDPCLQVIDRFMHVVKAWRNSKVACDDEPSWTDPNHPNDYTLSHHGNLLKLQKSAHSGCRLCNLLSILDKTTASPDCPQLEANTARAYNLKILPVPELNDQLGYLDLATFATSETYDVRVCIWNARTSSYDSSSYAQSTGSSQVLQVAKRWLTDCLDGHEKCNSLVTPPHHRPTRLVRLRSIGDRVTSISLFCYAAGQDRPVDYLTLSHCWGQGNFVQLNTANLTAFHEDIPMDLLPKTFADAIYITHFLGFQYVWIDSLCIIQDSLEDWTLESKSMGKIYQHAICTLAAVGADNSNDGCFYQRLYLKEHLSDNFWLPVYDLFAHKQQGRSYDSGCPASLHSRAWVMQEQCLSVRAINFGRHEISWNCVSTNISEPRASTSSLVGQSTLPHEFYASLAQPTGKGSNSQVSHNLQNLEFWWKIVQQYSGRDLTVATDKWPAFQGLAFEVARAWKQSLFYGLWEHDILHELLWSISIKPLHPKLEVGAPSWSWLSMSSAVVSWNLRFEVATVEHASVQASVAHISPDVDTAHFSEPRAPELHVTGRLASLVTYAFEWVNIPWRYRFCLIKRRRHLKRITRRKAAEHIVQQSAIATTWVPDLAFDASWNTFALHLATYIREDGSGILTGLVVMPIATSRTTFTRLGFFTYQSDDVKTLRDSTFGLDMSITLK</sequence>
<proteinExistence type="predicted"/>
<dbReference type="AlphaFoldDB" id="M1Z7N4"/>
<dbReference type="Pfam" id="PF06985">
    <property type="entry name" value="HET"/>
    <property type="match status" value="1"/>
</dbReference>
<organism evidence="2 3">
    <name type="scientific">Leptosphaeria maculans (strain JN3 / isolate v23.1.3 / race Av1-4-5-6-7-8)</name>
    <name type="common">Blackleg fungus</name>
    <name type="synonym">Phoma lingam</name>
    <dbReference type="NCBI Taxonomy" id="985895"/>
    <lineage>
        <taxon>Eukaryota</taxon>
        <taxon>Fungi</taxon>
        <taxon>Dikarya</taxon>
        <taxon>Ascomycota</taxon>
        <taxon>Pezizomycotina</taxon>
        <taxon>Dothideomycetes</taxon>
        <taxon>Pleosporomycetidae</taxon>
        <taxon>Pleosporales</taxon>
        <taxon>Pleosporineae</taxon>
        <taxon>Leptosphaeriaceae</taxon>
        <taxon>Plenodomus</taxon>
        <taxon>Plenodomus lingam/Leptosphaeria maculans species complex</taxon>
    </lineage>
</organism>
<keyword evidence="3" id="KW-1185">Reference proteome</keyword>
<name>M1Z7N4_LEPMJ</name>
<dbReference type="PANTHER" id="PTHR33112:SF16">
    <property type="entry name" value="HETEROKARYON INCOMPATIBILITY DOMAIN-CONTAINING PROTEIN"/>
    <property type="match status" value="1"/>
</dbReference>
<dbReference type="OrthoDB" id="2958217at2759"/>
<dbReference type="VEuPathDB" id="FungiDB:Lema_P125000.1"/>
<accession>M1Z7N4</accession>
<evidence type="ECO:0000259" key="1">
    <source>
        <dbReference type="Pfam" id="PF06985"/>
    </source>
</evidence>
<evidence type="ECO:0000313" key="3">
    <source>
        <dbReference type="Proteomes" id="UP000002668"/>
    </source>
</evidence>
<dbReference type="Proteomes" id="UP000002668">
    <property type="component" value="Genome"/>
</dbReference>
<reference evidence="2 3" key="1">
    <citation type="journal article" date="2011" name="Nat. Commun.">
        <title>Effector diversification within compartments of the Leptosphaeria maculans genome affected by Repeat-Induced Point mutations.</title>
        <authorList>
            <person name="Rouxel T."/>
            <person name="Grandaubert J."/>
            <person name="Hane J.K."/>
            <person name="Hoede C."/>
            <person name="van de Wouw A.P."/>
            <person name="Couloux A."/>
            <person name="Dominguez V."/>
            <person name="Anthouard V."/>
            <person name="Bally P."/>
            <person name="Bourras S."/>
            <person name="Cozijnsen A.J."/>
            <person name="Ciuffetti L.M."/>
            <person name="Degrave A."/>
            <person name="Dilmaghani A."/>
            <person name="Duret L."/>
            <person name="Fudal I."/>
            <person name="Goodwin S.B."/>
            <person name="Gout L."/>
            <person name="Glaser N."/>
            <person name="Linglin J."/>
            <person name="Kema G.H.J."/>
            <person name="Lapalu N."/>
            <person name="Lawrence C.B."/>
            <person name="May K."/>
            <person name="Meyer M."/>
            <person name="Ollivier B."/>
            <person name="Poulain J."/>
            <person name="Schoch C.L."/>
            <person name="Simon A."/>
            <person name="Spatafora J.W."/>
            <person name="Stachowiak A."/>
            <person name="Turgeon B.G."/>
            <person name="Tyler B.M."/>
            <person name="Vincent D."/>
            <person name="Weissenbach J."/>
            <person name="Amselem J."/>
            <person name="Quesneville H."/>
            <person name="Oliver R.P."/>
            <person name="Wincker P."/>
            <person name="Balesdent M.-H."/>
            <person name="Howlett B.J."/>
        </authorList>
    </citation>
    <scope>NUCLEOTIDE SEQUENCE [LARGE SCALE GENOMIC DNA]</scope>
    <source>
        <strain evidence="3">JN3 / isolate v23.1.3 / race Av1-4-5-6-7-8</strain>
    </source>
</reference>
<dbReference type="InterPro" id="IPR010730">
    <property type="entry name" value="HET"/>
</dbReference>
<dbReference type="PANTHER" id="PTHR33112">
    <property type="entry name" value="DOMAIN PROTEIN, PUTATIVE-RELATED"/>
    <property type="match status" value="1"/>
</dbReference>